<keyword evidence="9" id="KW-0418">Kinase</keyword>
<evidence type="ECO:0000259" key="13">
    <source>
        <dbReference type="PROSITE" id="PS50885"/>
    </source>
</evidence>
<dbReference type="CDD" id="cd12915">
    <property type="entry name" value="PDC2_DGC_like"/>
    <property type="match status" value="1"/>
</dbReference>
<keyword evidence="8" id="KW-0547">Nucleotide-binding</keyword>
<dbReference type="GO" id="GO:0005524">
    <property type="term" value="F:ATP binding"/>
    <property type="evidence" value="ECO:0007669"/>
    <property type="project" value="UniProtKB-KW"/>
</dbReference>
<dbReference type="RefSeq" id="WP_406853710.1">
    <property type="nucleotide sequence ID" value="NZ_CP157484.1"/>
</dbReference>
<keyword evidence="10" id="KW-0067">ATP-binding</keyword>
<gene>
    <name evidence="14" type="ORF">ABEG18_14205</name>
</gene>
<feature type="domain" description="HAMP" evidence="13">
    <location>
        <begin position="299"/>
        <end position="352"/>
    </location>
</feature>
<dbReference type="SMART" id="SM00304">
    <property type="entry name" value="HAMP"/>
    <property type="match status" value="1"/>
</dbReference>
<dbReference type="SUPFAM" id="SSF55874">
    <property type="entry name" value="ATPase domain of HSP90 chaperone/DNA topoisomerase II/histidine kinase"/>
    <property type="match status" value="1"/>
</dbReference>
<evidence type="ECO:0000256" key="1">
    <source>
        <dbReference type="ARBA" id="ARBA00000085"/>
    </source>
</evidence>
<evidence type="ECO:0000256" key="3">
    <source>
        <dbReference type="ARBA" id="ARBA00012438"/>
    </source>
</evidence>
<protein>
    <recommendedName>
        <fullName evidence="3">histidine kinase</fullName>
        <ecNumber evidence="3">2.7.13.3</ecNumber>
    </recommendedName>
</protein>
<dbReference type="InterPro" id="IPR029151">
    <property type="entry name" value="Sensor-like_sf"/>
</dbReference>
<dbReference type="Gene3D" id="3.30.450.20">
    <property type="entry name" value="PAS domain"/>
    <property type="match status" value="2"/>
</dbReference>
<dbReference type="Gene3D" id="3.30.565.10">
    <property type="entry name" value="Histidine kinase-like ATPase, C-terminal domain"/>
    <property type="match status" value="1"/>
</dbReference>
<dbReference type="GO" id="GO:0004673">
    <property type="term" value="F:protein histidine kinase activity"/>
    <property type="evidence" value="ECO:0007669"/>
    <property type="project" value="UniProtKB-EC"/>
</dbReference>
<dbReference type="SUPFAM" id="SSF103190">
    <property type="entry name" value="Sensory domain-like"/>
    <property type="match status" value="1"/>
</dbReference>
<accession>A0AAU7J9D7</accession>
<dbReference type="InterPro" id="IPR003660">
    <property type="entry name" value="HAMP_dom"/>
</dbReference>
<dbReference type="EC" id="2.7.13.3" evidence="3"/>
<dbReference type="Gene3D" id="1.10.287.130">
    <property type="match status" value="1"/>
</dbReference>
<comment type="subcellular location">
    <subcellularLocation>
        <location evidence="2">Cell membrane</location>
        <topology evidence="2">Multi-pass membrane protein</topology>
    </subcellularLocation>
</comment>
<evidence type="ECO:0000313" key="14">
    <source>
        <dbReference type="EMBL" id="XBO36893.1"/>
    </source>
</evidence>
<keyword evidence="11" id="KW-1133">Transmembrane helix</keyword>
<dbReference type="PANTHER" id="PTHR41523">
    <property type="entry name" value="TWO-COMPONENT SYSTEM SENSOR PROTEIN"/>
    <property type="match status" value="1"/>
</dbReference>
<dbReference type="PROSITE" id="PS50885">
    <property type="entry name" value="HAMP"/>
    <property type="match status" value="1"/>
</dbReference>
<dbReference type="CDD" id="cd12914">
    <property type="entry name" value="PDC1_DGC_like"/>
    <property type="match status" value="1"/>
</dbReference>
<evidence type="ECO:0000256" key="6">
    <source>
        <dbReference type="ARBA" id="ARBA00022679"/>
    </source>
</evidence>
<keyword evidence="12" id="KW-0472">Membrane</keyword>
<evidence type="ECO:0000256" key="8">
    <source>
        <dbReference type="ARBA" id="ARBA00022741"/>
    </source>
</evidence>
<evidence type="ECO:0000256" key="11">
    <source>
        <dbReference type="ARBA" id="ARBA00022989"/>
    </source>
</evidence>
<dbReference type="GO" id="GO:0005886">
    <property type="term" value="C:plasma membrane"/>
    <property type="evidence" value="ECO:0007669"/>
    <property type="project" value="UniProtKB-SubCell"/>
</dbReference>
<sequence length="553" mass="58983">MNLTLRQRLFALAVVALVPAIAIIVFNEITLRRSRVAETNDMALRSARLAASELDRVIEGVNGLLLAVSSAPAVRNLDAENCADYLSHLQNQVTLVTGIVAIDLQGGLRCSRNPPRPQQNYADAPFFRSALESGKPTVGGYAVGRQSGRPTLPVSLPIRGADGAVMGVLAAGIDLQALGQRLRERGLSPGGALTIADAEGVIVFREPFPERFLGTRIPDAFQRLVHAPSPGVETVVSQDGTTRVIGYIPATPRLPLYISAGLSSDASFEAIDRATGVGLLIALLGVAGALLGAREFGERFVQRPIGRILDAIRAWRGGDLTARVGSSPEQGEIEAVGAAFDGLMDEIARRHEERDLLIHELDHRVKNNLAIVQALVTQTLRREGVNPAVAAKLDDRLAALAKAHELLLRESWESAGLDDILEAVLRLQPPGQRERIVRGGPPVRLEPRAALAVSMVMHELLTNALKYGALSNETGRVAINWTLEDGALRLEWLERGGPSVVSPTRKGFGATMIERSLAGEAGGAVRIDYEPAGLRCVLSFPGGAGASEMLAAE</sequence>
<dbReference type="Pfam" id="PF02743">
    <property type="entry name" value="dCache_1"/>
    <property type="match status" value="1"/>
</dbReference>
<name>A0AAU7J9D7_9HYPH</name>
<keyword evidence="4" id="KW-1003">Cell membrane</keyword>
<evidence type="ECO:0000256" key="9">
    <source>
        <dbReference type="ARBA" id="ARBA00022777"/>
    </source>
</evidence>
<evidence type="ECO:0000256" key="10">
    <source>
        <dbReference type="ARBA" id="ARBA00022840"/>
    </source>
</evidence>
<evidence type="ECO:0000256" key="7">
    <source>
        <dbReference type="ARBA" id="ARBA00022692"/>
    </source>
</evidence>
<keyword evidence="7" id="KW-0812">Transmembrane</keyword>
<dbReference type="Pfam" id="PF07536">
    <property type="entry name" value="HWE_HK"/>
    <property type="match status" value="1"/>
</dbReference>
<dbReference type="InterPro" id="IPR033479">
    <property type="entry name" value="dCache_1"/>
</dbReference>
<dbReference type="InterPro" id="IPR011102">
    <property type="entry name" value="Sig_transdc_His_kinase_HWE"/>
</dbReference>
<comment type="catalytic activity">
    <reaction evidence="1">
        <text>ATP + protein L-histidine = ADP + protein N-phospho-L-histidine.</text>
        <dbReference type="EC" id="2.7.13.3"/>
    </reaction>
</comment>
<dbReference type="InterPro" id="IPR036890">
    <property type="entry name" value="HATPase_C_sf"/>
</dbReference>
<dbReference type="SMART" id="SM00911">
    <property type="entry name" value="HWE_HK"/>
    <property type="match status" value="1"/>
</dbReference>
<evidence type="ECO:0000256" key="2">
    <source>
        <dbReference type="ARBA" id="ARBA00004651"/>
    </source>
</evidence>
<organism evidence="14">
    <name type="scientific">Alsobacter sp. KACC 23698</name>
    <dbReference type="NCBI Taxonomy" id="3149229"/>
    <lineage>
        <taxon>Bacteria</taxon>
        <taxon>Pseudomonadati</taxon>
        <taxon>Pseudomonadota</taxon>
        <taxon>Alphaproteobacteria</taxon>
        <taxon>Hyphomicrobiales</taxon>
        <taxon>Alsobacteraceae</taxon>
        <taxon>Alsobacter</taxon>
    </lineage>
</organism>
<dbReference type="PANTHER" id="PTHR41523:SF7">
    <property type="entry name" value="HISTIDINE KINASE"/>
    <property type="match status" value="1"/>
</dbReference>
<evidence type="ECO:0000256" key="12">
    <source>
        <dbReference type="ARBA" id="ARBA00023136"/>
    </source>
</evidence>
<proteinExistence type="predicted"/>
<keyword evidence="5" id="KW-0597">Phosphoprotein</keyword>
<reference evidence="14" key="1">
    <citation type="submission" date="2024-05" db="EMBL/GenBank/DDBJ databases">
        <authorList>
            <person name="Kim S."/>
            <person name="Heo J."/>
            <person name="Choi H."/>
            <person name="Choi Y."/>
            <person name="Kwon S.-W."/>
            <person name="Kim Y."/>
        </authorList>
    </citation>
    <scope>NUCLEOTIDE SEQUENCE</scope>
    <source>
        <strain evidence="14">KACC 23698</strain>
    </source>
</reference>
<evidence type="ECO:0000256" key="5">
    <source>
        <dbReference type="ARBA" id="ARBA00022553"/>
    </source>
</evidence>
<dbReference type="GO" id="GO:0007165">
    <property type="term" value="P:signal transduction"/>
    <property type="evidence" value="ECO:0007669"/>
    <property type="project" value="InterPro"/>
</dbReference>
<dbReference type="AlphaFoldDB" id="A0AAU7J9D7"/>
<evidence type="ECO:0000256" key="4">
    <source>
        <dbReference type="ARBA" id="ARBA00022475"/>
    </source>
</evidence>
<dbReference type="EMBL" id="CP157484">
    <property type="protein sequence ID" value="XBO36893.1"/>
    <property type="molecule type" value="Genomic_DNA"/>
</dbReference>
<keyword evidence="6" id="KW-0808">Transferase</keyword>